<evidence type="ECO:0000259" key="1">
    <source>
        <dbReference type="Pfam" id="PF11695"/>
    </source>
</evidence>
<dbReference type="EMBL" id="FTOQ01000003">
    <property type="protein sequence ID" value="SIS79392.1"/>
    <property type="molecule type" value="Genomic_DNA"/>
</dbReference>
<dbReference type="Proteomes" id="UP000186684">
    <property type="component" value="Unassembled WGS sequence"/>
</dbReference>
<dbReference type="STRING" id="633194.SAMN05421759_103325"/>
<dbReference type="Pfam" id="PF11695">
    <property type="entry name" value="DUF3291"/>
    <property type="match status" value="1"/>
</dbReference>
<dbReference type="RefSeq" id="WP_076447057.1">
    <property type="nucleotide sequence ID" value="NZ_FTOQ01000003.1"/>
</dbReference>
<proteinExistence type="predicted"/>
<sequence length="157" mass="17374">MTIAKPQRRHIAHFNWATLVGDLGSPEVAGFETAVPRVNALAERSPGFVWRDGNERENALAIGWPRFTEDPRCIASFSVWESPEDAARYIYKTVHGAFLRQRTRWFAEGRGGQVLWWVPAGHIPDAAEARAKVDQLAAEGPGEAVFTFAALGYGPAR</sequence>
<dbReference type="InterPro" id="IPR011008">
    <property type="entry name" value="Dimeric_a/b-barrel"/>
</dbReference>
<name>A0A1N7M000_9RHOB</name>
<reference evidence="3" key="1">
    <citation type="submission" date="2017-01" db="EMBL/GenBank/DDBJ databases">
        <authorList>
            <person name="Varghese N."/>
            <person name="Submissions S."/>
        </authorList>
    </citation>
    <scope>NUCLEOTIDE SEQUENCE [LARGE SCALE GENOMIC DNA]</scope>
    <source>
        <strain evidence="3">DSM 29430</strain>
    </source>
</reference>
<dbReference type="OrthoDB" id="2376237at2"/>
<gene>
    <name evidence="2" type="ORF">SAMN05421759_103325</name>
</gene>
<evidence type="ECO:0000313" key="3">
    <source>
        <dbReference type="Proteomes" id="UP000186684"/>
    </source>
</evidence>
<accession>A0A1N7M000</accession>
<evidence type="ECO:0000313" key="2">
    <source>
        <dbReference type="EMBL" id="SIS79392.1"/>
    </source>
</evidence>
<keyword evidence="3" id="KW-1185">Reference proteome</keyword>
<dbReference type="InterPro" id="IPR021708">
    <property type="entry name" value="DUF3291"/>
</dbReference>
<protein>
    <recommendedName>
        <fullName evidence="1">DUF3291 domain-containing protein</fullName>
    </recommendedName>
</protein>
<feature type="domain" description="DUF3291" evidence="1">
    <location>
        <begin position="11"/>
        <end position="149"/>
    </location>
</feature>
<dbReference type="SUPFAM" id="SSF54909">
    <property type="entry name" value="Dimeric alpha+beta barrel"/>
    <property type="match status" value="1"/>
</dbReference>
<dbReference type="AlphaFoldDB" id="A0A1N7M000"/>
<organism evidence="2 3">
    <name type="scientific">Roseivivax lentus</name>
    <dbReference type="NCBI Taxonomy" id="633194"/>
    <lineage>
        <taxon>Bacteria</taxon>
        <taxon>Pseudomonadati</taxon>
        <taxon>Pseudomonadota</taxon>
        <taxon>Alphaproteobacteria</taxon>
        <taxon>Rhodobacterales</taxon>
        <taxon>Roseobacteraceae</taxon>
        <taxon>Roseivivax</taxon>
    </lineage>
</organism>